<keyword evidence="6 8" id="KW-1133">Transmembrane helix</keyword>
<proteinExistence type="inferred from homology"/>
<evidence type="ECO:0000256" key="5">
    <source>
        <dbReference type="ARBA" id="ARBA00022692"/>
    </source>
</evidence>
<feature type="transmembrane region" description="Helical" evidence="8">
    <location>
        <begin position="172"/>
        <end position="192"/>
    </location>
</feature>
<dbReference type="Gene3D" id="1.20.1720.10">
    <property type="entry name" value="Multidrug resistance protein D"/>
    <property type="match status" value="1"/>
</dbReference>
<evidence type="ECO:0000256" key="6">
    <source>
        <dbReference type="ARBA" id="ARBA00022989"/>
    </source>
</evidence>
<dbReference type="InterPro" id="IPR011701">
    <property type="entry name" value="MFS"/>
</dbReference>
<protein>
    <recommendedName>
        <fullName evidence="8">Bcr/CflA family efflux transporter</fullName>
    </recommendedName>
</protein>
<feature type="transmembrane region" description="Helical" evidence="8">
    <location>
        <begin position="220"/>
        <end position="237"/>
    </location>
</feature>
<keyword evidence="5 8" id="KW-0812">Transmembrane</keyword>
<feature type="transmembrane region" description="Helical" evidence="8">
    <location>
        <begin position="49"/>
        <end position="72"/>
    </location>
</feature>
<dbReference type="InterPro" id="IPR004812">
    <property type="entry name" value="Efflux_drug-R_Bcr/CmlA"/>
</dbReference>
<dbReference type="PRINTS" id="PR01036">
    <property type="entry name" value="TCRTETB"/>
</dbReference>
<feature type="transmembrane region" description="Helical" evidence="8">
    <location>
        <begin position="311"/>
        <end position="328"/>
    </location>
</feature>
<organism evidence="10">
    <name type="scientific">Candidatus Kentrum sp. UNK</name>
    <dbReference type="NCBI Taxonomy" id="2126344"/>
    <lineage>
        <taxon>Bacteria</taxon>
        <taxon>Pseudomonadati</taxon>
        <taxon>Pseudomonadota</taxon>
        <taxon>Gammaproteobacteria</taxon>
        <taxon>Candidatus Kentrum</taxon>
    </lineage>
</organism>
<evidence type="ECO:0000313" key="10">
    <source>
        <dbReference type="EMBL" id="VFK68105.1"/>
    </source>
</evidence>
<feature type="transmembrane region" description="Helical" evidence="8">
    <location>
        <begin position="374"/>
        <end position="393"/>
    </location>
</feature>
<dbReference type="InterPro" id="IPR036259">
    <property type="entry name" value="MFS_trans_sf"/>
</dbReference>
<accession>A0A451AQ28</accession>
<feature type="domain" description="Major facilitator superfamily (MFS) profile" evidence="9">
    <location>
        <begin position="18"/>
        <end position="401"/>
    </location>
</feature>
<dbReference type="GO" id="GO:0005886">
    <property type="term" value="C:plasma membrane"/>
    <property type="evidence" value="ECO:0007669"/>
    <property type="project" value="UniProtKB-SubCell"/>
</dbReference>
<evidence type="ECO:0000256" key="1">
    <source>
        <dbReference type="ARBA" id="ARBA00004651"/>
    </source>
</evidence>
<dbReference type="Pfam" id="PF07690">
    <property type="entry name" value="MFS_1"/>
    <property type="match status" value="1"/>
</dbReference>
<keyword evidence="7 8" id="KW-0472">Membrane</keyword>
<dbReference type="PANTHER" id="PTHR23502">
    <property type="entry name" value="MAJOR FACILITATOR SUPERFAMILY"/>
    <property type="match status" value="1"/>
</dbReference>
<evidence type="ECO:0000256" key="3">
    <source>
        <dbReference type="ARBA" id="ARBA00022448"/>
    </source>
</evidence>
<dbReference type="EMBL" id="CAADFZ010000196">
    <property type="protein sequence ID" value="VFK68105.1"/>
    <property type="molecule type" value="Genomic_DNA"/>
</dbReference>
<keyword evidence="8" id="KW-0997">Cell inner membrane</keyword>
<feature type="transmembrane region" description="Helical" evidence="8">
    <location>
        <begin position="286"/>
        <end position="305"/>
    </location>
</feature>
<dbReference type="NCBIfam" id="TIGR00710">
    <property type="entry name" value="efflux_Bcr_CflA"/>
    <property type="match status" value="1"/>
</dbReference>
<gene>
    <name evidence="10" type="ORF">BECKUNK1418G_GA0071005_11965</name>
    <name evidence="11" type="ORF">BECKUNK1418H_GA0071006_11605</name>
</gene>
<dbReference type="PROSITE" id="PS00216">
    <property type="entry name" value="SUGAR_TRANSPORT_1"/>
    <property type="match status" value="1"/>
</dbReference>
<name>A0A451AQ28_9GAMM</name>
<keyword evidence="4" id="KW-1003">Cell membrane</keyword>
<dbReference type="SUPFAM" id="SSF103473">
    <property type="entry name" value="MFS general substrate transporter"/>
    <property type="match status" value="1"/>
</dbReference>
<evidence type="ECO:0000256" key="7">
    <source>
        <dbReference type="ARBA" id="ARBA00023136"/>
    </source>
</evidence>
<feature type="transmembrane region" description="Helical" evidence="8">
    <location>
        <begin position="110"/>
        <end position="130"/>
    </location>
</feature>
<reference evidence="10" key="1">
    <citation type="submission" date="2019-02" db="EMBL/GenBank/DDBJ databases">
        <authorList>
            <person name="Gruber-Vodicka R. H."/>
            <person name="Seah K. B. B."/>
        </authorList>
    </citation>
    <scope>NUCLEOTIDE SEQUENCE</scope>
    <source>
        <strain evidence="11">BECK_BY19</strain>
        <strain evidence="10">BECK_BY8</strain>
    </source>
</reference>
<dbReference type="GO" id="GO:1990961">
    <property type="term" value="P:xenobiotic detoxification by transmembrane export across the plasma membrane"/>
    <property type="evidence" value="ECO:0007669"/>
    <property type="project" value="InterPro"/>
</dbReference>
<evidence type="ECO:0000313" key="11">
    <source>
        <dbReference type="EMBL" id="VFK73064.1"/>
    </source>
</evidence>
<keyword evidence="3 8" id="KW-0813">Transport</keyword>
<evidence type="ECO:0000256" key="4">
    <source>
        <dbReference type="ARBA" id="ARBA00022475"/>
    </source>
</evidence>
<feature type="transmembrane region" description="Helical" evidence="8">
    <location>
        <begin position="340"/>
        <end position="362"/>
    </location>
</feature>
<dbReference type="PANTHER" id="PTHR23502:SF132">
    <property type="entry name" value="POLYAMINE TRANSPORTER 2-RELATED"/>
    <property type="match status" value="1"/>
</dbReference>
<dbReference type="GO" id="GO:0042910">
    <property type="term" value="F:xenobiotic transmembrane transporter activity"/>
    <property type="evidence" value="ECO:0007669"/>
    <property type="project" value="InterPro"/>
</dbReference>
<evidence type="ECO:0000256" key="8">
    <source>
        <dbReference type="RuleBase" id="RU365088"/>
    </source>
</evidence>
<comment type="subcellular location">
    <subcellularLocation>
        <location evidence="8">Cell inner membrane</location>
        <topology evidence="8">Multi-pass membrane protein</topology>
    </subcellularLocation>
    <subcellularLocation>
        <location evidence="1">Cell membrane</location>
        <topology evidence="1">Multi-pass membrane protein</topology>
    </subcellularLocation>
</comment>
<dbReference type="InterPro" id="IPR005829">
    <property type="entry name" value="Sugar_transporter_CS"/>
</dbReference>
<evidence type="ECO:0000259" key="9">
    <source>
        <dbReference type="PROSITE" id="PS50850"/>
    </source>
</evidence>
<dbReference type="CDD" id="cd17320">
    <property type="entry name" value="MFS_MdfA_MDR_like"/>
    <property type="match status" value="1"/>
</dbReference>
<comment type="similarity">
    <text evidence="2 8">Belongs to the major facilitator superfamily. Bcr/CmlA family.</text>
</comment>
<feature type="transmembrane region" description="Helical" evidence="8">
    <location>
        <begin position="142"/>
        <end position="160"/>
    </location>
</feature>
<feature type="transmembrane region" description="Helical" evidence="8">
    <location>
        <begin position="18"/>
        <end position="37"/>
    </location>
</feature>
<feature type="transmembrane region" description="Helical" evidence="8">
    <location>
        <begin position="257"/>
        <end position="279"/>
    </location>
</feature>
<evidence type="ECO:0000256" key="2">
    <source>
        <dbReference type="ARBA" id="ARBA00006236"/>
    </source>
</evidence>
<dbReference type="PROSITE" id="PS51257">
    <property type="entry name" value="PROKAR_LIPOPROTEIN"/>
    <property type="match status" value="1"/>
</dbReference>
<dbReference type="AlphaFoldDB" id="A0A451AQ28"/>
<sequence>MTALKTEQTMTGQTQPGLIILLAACTALGPISITLYTPSMSAIAAELGATLPAVQNTLALFLLGFGGGHLFIGPISDRFGRRPAILVGMALYGLAGLVCAQTTSIEEMQIARFCQGLLACSGSLIARAVVRDRFEGVKALRMFSFIGTIVALAPALGPFVGGQLQVWFGWRATFYVLAGFGFLLLFFCGVFLRESNINPVVGFSPLRLARTYGGLLRHRSYMGTVFLVGFTFAGFFANHNFLPFLLIGELGIRPNYFGLLVVFIASAFAMGSFLAGWLGKRLSARTLVITGTLVSLLGGLSMILLSGELTIIRVVVPMMIFGLGFGLITPPAINIALAPFPLAAGSASAMLGFIQMGLAGLINMTTGPLYDGTATPLGWIMLGGTGIALLMAYTGGVRESKDSAEVK</sequence>
<dbReference type="PROSITE" id="PS50850">
    <property type="entry name" value="MFS"/>
    <property type="match status" value="1"/>
</dbReference>
<feature type="transmembrane region" description="Helical" evidence="8">
    <location>
        <begin position="84"/>
        <end position="104"/>
    </location>
</feature>
<dbReference type="EMBL" id="CAADGD010000160">
    <property type="protein sequence ID" value="VFK73064.1"/>
    <property type="molecule type" value="Genomic_DNA"/>
</dbReference>
<dbReference type="InterPro" id="IPR020846">
    <property type="entry name" value="MFS_dom"/>
</dbReference>